<dbReference type="RefSeq" id="WP_176010653.1">
    <property type="nucleotide sequence ID" value="NZ_CP041372.2"/>
</dbReference>
<dbReference type="SUPFAM" id="SSF55383">
    <property type="entry name" value="Copper amine oxidase, domain N"/>
    <property type="match status" value="1"/>
</dbReference>
<dbReference type="AlphaFoldDB" id="A0A859FH38"/>
<feature type="signal peptide" evidence="1">
    <location>
        <begin position="1"/>
        <end position="28"/>
    </location>
</feature>
<name>A0A859FH38_9BACI</name>
<dbReference type="Proteomes" id="UP000318138">
    <property type="component" value="Chromosome"/>
</dbReference>
<protein>
    <submittedName>
        <fullName evidence="3">Copper amine oxidase N-terminal domain-containing protein</fullName>
    </submittedName>
</protein>
<dbReference type="InterPro" id="IPR012854">
    <property type="entry name" value="Cu_amine_oxidase-like_N"/>
</dbReference>
<evidence type="ECO:0000313" key="3">
    <source>
        <dbReference type="EMBL" id="QKS72683.1"/>
    </source>
</evidence>
<evidence type="ECO:0000256" key="1">
    <source>
        <dbReference type="SAM" id="SignalP"/>
    </source>
</evidence>
<dbReference type="Pfam" id="PF07833">
    <property type="entry name" value="Cu_amine_oxidN1"/>
    <property type="match status" value="1"/>
</dbReference>
<feature type="chain" id="PRO_5032760668" evidence="1">
    <location>
        <begin position="29"/>
        <end position="274"/>
    </location>
</feature>
<gene>
    <name evidence="3" type="ORF">FLK61_39405</name>
</gene>
<sequence>MGKRLFAVVSFVLIVVAFWSINTVSASAASVVIDNQVQRYDQPPVIMNNRTMVPMRGIFESLGATVEWDSRTRIIVGRKGPNQIVLQVGRNEAIINGRTVRLEAPPIVTSNGRTLVPLRFIGETLGASVNWQSSNRTAYITRRGNIQVLNRFVDDGYYHVTNFNDGTRVVVTEGGLAGGTDEVEYFFVGIFPADSFQMNQINFSGYSLTSRQMEGQLDFTGTYLGYLESLKLKGPLQLVKGDLHTGGVFFYVNDVVSELYMYTEDRSARIYPGY</sequence>
<proteinExistence type="predicted"/>
<dbReference type="Gene3D" id="3.30.457.10">
    <property type="entry name" value="Copper amine oxidase-like, N-terminal domain"/>
    <property type="match status" value="1"/>
</dbReference>
<dbReference type="KEGG" id="psua:FLK61_39405"/>
<dbReference type="InterPro" id="IPR036582">
    <property type="entry name" value="Mao_N_sf"/>
</dbReference>
<organism evidence="3 4">
    <name type="scientific">Paenalkalicoccus suaedae</name>
    <dbReference type="NCBI Taxonomy" id="2592382"/>
    <lineage>
        <taxon>Bacteria</taxon>
        <taxon>Bacillati</taxon>
        <taxon>Bacillota</taxon>
        <taxon>Bacilli</taxon>
        <taxon>Bacillales</taxon>
        <taxon>Bacillaceae</taxon>
        <taxon>Paenalkalicoccus</taxon>
    </lineage>
</organism>
<keyword evidence="1" id="KW-0732">Signal</keyword>
<evidence type="ECO:0000259" key="2">
    <source>
        <dbReference type="Pfam" id="PF07833"/>
    </source>
</evidence>
<evidence type="ECO:0000313" key="4">
    <source>
        <dbReference type="Proteomes" id="UP000318138"/>
    </source>
</evidence>
<accession>A0A859FH38</accession>
<feature type="domain" description="Copper amine oxidase-like N-terminal" evidence="2">
    <location>
        <begin position="33"/>
        <end position="140"/>
    </location>
</feature>
<reference evidence="4" key="1">
    <citation type="submission" date="2019-07" db="EMBL/GenBank/DDBJ databases">
        <title>Bacillus alkalisoli sp. nov. isolated from saline soil.</title>
        <authorList>
            <person name="Sun J.-Q."/>
            <person name="Xu L."/>
        </authorList>
    </citation>
    <scope>NUCLEOTIDE SEQUENCE [LARGE SCALE GENOMIC DNA]</scope>
    <source>
        <strain evidence="4">M4U3P1</strain>
    </source>
</reference>
<dbReference type="EMBL" id="CP041372">
    <property type="protein sequence ID" value="QKS72683.1"/>
    <property type="molecule type" value="Genomic_DNA"/>
</dbReference>
<keyword evidence="4" id="KW-1185">Reference proteome</keyword>